<dbReference type="GO" id="GO:0005829">
    <property type="term" value="C:cytosol"/>
    <property type="evidence" value="ECO:0007669"/>
    <property type="project" value="TreeGrafter"/>
</dbReference>
<dbReference type="PANTHER" id="PTHR11098:SF1">
    <property type="entry name" value="NICOTINATE PHOSPHORIBOSYLTRANSFERASE"/>
    <property type="match status" value="1"/>
</dbReference>
<comment type="catalytic activity">
    <reaction evidence="7 8">
        <text>5-phospho-alpha-D-ribose 1-diphosphate + nicotinate + ATP + H2O = nicotinate beta-D-ribonucleotide + ADP + phosphate + diphosphate</text>
        <dbReference type="Rhea" id="RHEA:36163"/>
        <dbReference type="ChEBI" id="CHEBI:15377"/>
        <dbReference type="ChEBI" id="CHEBI:30616"/>
        <dbReference type="ChEBI" id="CHEBI:32544"/>
        <dbReference type="ChEBI" id="CHEBI:33019"/>
        <dbReference type="ChEBI" id="CHEBI:43474"/>
        <dbReference type="ChEBI" id="CHEBI:57502"/>
        <dbReference type="ChEBI" id="CHEBI:58017"/>
        <dbReference type="ChEBI" id="CHEBI:456216"/>
        <dbReference type="EC" id="6.3.4.21"/>
    </reaction>
</comment>
<keyword evidence="11" id="KW-0808">Transferase</keyword>
<reference evidence="11" key="1">
    <citation type="submission" date="2023-03" db="EMBL/GenBank/DDBJ databases">
        <title>Mating type loci evolution in Malassezia.</title>
        <authorList>
            <person name="Coelho M.A."/>
        </authorList>
    </citation>
    <scope>NUCLEOTIDE SEQUENCE</scope>
    <source>
        <strain evidence="11">CBS 11721</strain>
    </source>
</reference>
<dbReference type="EMBL" id="CP119878">
    <property type="protein sequence ID" value="WFD34938.1"/>
    <property type="molecule type" value="Genomic_DNA"/>
</dbReference>
<evidence type="ECO:0000256" key="7">
    <source>
        <dbReference type="ARBA" id="ARBA00048668"/>
    </source>
</evidence>
<feature type="domain" description="Nicotinate phosphoribosyltransferase N-terminal" evidence="10">
    <location>
        <begin position="23"/>
        <end position="149"/>
    </location>
</feature>
<gene>
    <name evidence="11" type="primary">NPT1</name>
    <name evidence="11" type="ORF">MCUN1_001784</name>
</gene>
<evidence type="ECO:0000256" key="5">
    <source>
        <dbReference type="ARBA" id="ARBA00022598"/>
    </source>
</evidence>
<keyword evidence="12" id="KW-1185">Reference proteome</keyword>
<dbReference type="GO" id="GO:0034355">
    <property type="term" value="P:NAD+ biosynthetic process via the salvage pathway"/>
    <property type="evidence" value="ECO:0007669"/>
    <property type="project" value="TreeGrafter"/>
</dbReference>
<comment type="pathway">
    <text evidence="1 8">Cofactor biosynthesis; NAD(+) biosynthesis; nicotinate D-ribonucleotide from nicotinate: step 1/1.</text>
</comment>
<dbReference type="HAMAP" id="MF_00570">
    <property type="entry name" value="NAPRTase"/>
    <property type="match status" value="1"/>
</dbReference>
<dbReference type="SUPFAM" id="SSF54675">
    <property type="entry name" value="Nicotinate/Quinolinate PRTase N-terminal domain-like"/>
    <property type="match status" value="1"/>
</dbReference>
<feature type="domain" description="Nicotinate/nicotinamide phosphoribosyltransferase" evidence="9">
    <location>
        <begin position="183"/>
        <end position="431"/>
    </location>
</feature>
<evidence type="ECO:0000256" key="1">
    <source>
        <dbReference type="ARBA" id="ARBA00004952"/>
    </source>
</evidence>
<evidence type="ECO:0000256" key="2">
    <source>
        <dbReference type="ARBA" id="ARBA00010897"/>
    </source>
</evidence>
<evidence type="ECO:0000259" key="9">
    <source>
        <dbReference type="Pfam" id="PF04095"/>
    </source>
</evidence>
<keyword evidence="11" id="KW-0328">Glycosyltransferase</keyword>
<dbReference type="NCBIfam" id="TIGR01514">
    <property type="entry name" value="NAPRTase"/>
    <property type="match status" value="1"/>
</dbReference>
<dbReference type="Gene3D" id="3.20.140.10">
    <property type="entry name" value="nicotinate phosphoribosyltransferase"/>
    <property type="match status" value="1"/>
</dbReference>
<dbReference type="InterPro" id="IPR036068">
    <property type="entry name" value="Nicotinate_pribotase-like_C"/>
</dbReference>
<dbReference type="GO" id="GO:0004516">
    <property type="term" value="F:nicotinate phosphoribosyltransferase activity"/>
    <property type="evidence" value="ECO:0007669"/>
    <property type="project" value="UniProtKB-UniRule"/>
</dbReference>
<evidence type="ECO:0000259" key="10">
    <source>
        <dbReference type="Pfam" id="PF17767"/>
    </source>
</evidence>
<comment type="function">
    <text evidence="8">Catalyzes the synthesis of beta-nicotinate D-ribonucleotide from nicotinate and 5-phospho-D-ribose 1-phosphate at the expense of ATP.</text>
</comment>
<protein>
    <recommendedName>
        <fullName evidence="3 8">Nicotinate phosphoribosyltransferase</fullName>
        <ecNumber evidence="3 8">6.3.4.21</ecNumber>
    </recommendedName>
</protein>
<dbReference type="Pfam" id="PF17767">
    <property type="entry name" value="NAPRTase_N"/>
    <property type="match status" value="1"/>
</dbReference>
<dbReference type="InterPro" id="IPR006406">
    <property type="entry name" value="Nic_PRibTrfase"/>
</dbReference>
<organism evidence="11 12">
    <name type="scientific">Malassezia cuniculi</name>
    <dbReference type="NCBI Taxonomy" id="948313"/>
    <lineage>
        <taxon>Eukaryota</taxon>
        <taxon>Fungi</taxon>
        <taxon>Dikarya</taxon>
        <taxon>Basidiomycota</taxon>
        <taxon>Ustilaginomycotina</taxon>
        <taxon>Malasseziomycetes</taxon>
        <taxon>Malasseziales</taxon>
        <taxon>Malasseziaceae</taxon>
        <taxon>Malassezia</taxon>
    </lineage>
</organism>
<accession>A0AAF0EQE9</accession>
<evidence type="ECO:0000256" key="8">
    <source>
        <dbReference type="RuleBase" id="RU003838"/>
    </source>
</evidence>
<keyword evidence="4" id="KW-0597">Phosphoprotein</keyword>
<dbReference type="InterPro" id="IPR041525">
    <property type="entry name" value="N/Namide_PRibTrfase"/>
</dbReference>
<keyword evidence="6 8" id="KW-0662">Pyridine nucleotide biosynthesis</keyword>
<sequence length="448" mass="49986">MSSAAGGSVANNTPAPVRLPSLLDTDLYKLTMQQAVLRHFYDAKVTYKFTNRNKKMRFTPGCVAAIKDGIDHLSSLRLTREEREWLQATCPYLRTDYLDYLEAFRYVPNEQVAVHFEQDEDGLGSLSLEVFGYWRDVIMYEVPVMAIISEAYFVHVDTDWSGDDQESRATSKGEQLFKGGVMLSEFGTRRRRSYATQDSVIKGLIAAAESAPQDTSYGRLLGTSNVHLARIHNLLPVGTIAHEWTMGIAGLSGYTGVNRHALHLWDQVYQPPAYTPKGPADDLTIALTDTFSTRVFWDDLLADEQGVEMLRRWRGLRQDSGDSRAFVQRAVETYRKIGVDPGTKLVVFSDGLDVPRCLELLAYSREAGIRAGFGVGTNLTNDFVKQSDPTAKSPPLNMVIKLDSINGHHTVKISDELTKNTGDPDEVAYVQANSMVKRRFGLAEVEDA</sequence>
<dbReference type="PANTHER" id="PTHR11098">
    <property type="entry name" value="NICOTINATE PHOSPHORIBOSYLTRANSFERASE"/>
    <property type="match status" value="1"/>
</dbReference>
<comment type="PTM">
    <text evidence="8">Transiently phosphorylated on a His residue during the reaction cycle. Phosphorylation strongly increases the affinity for substrates and increases the rate of nicotinate D-ribonucleotide production. Dephosphorylation regenerates the low-affinity form of the enzyme, leading to product release.</text>
</comment>
<dbReference type="EC" id="6.3.4.21" evidence="3 8"/>
<evidence type="ECO:0000313" key="11">
    <source>
        <dbReference type="EMBL" id="WFD34938.1"/>
    </source>
</evidence>
<keyword evidence="5 8" id="KW-0436">Ligase</keyword>
<name>A0AAF0EQE9_9BASI</name>
<evidence type="ECO:0000256" key="4">
    <source>
        <dbReference type="ARBA" id="ARBA00022553"/>
    </source>
</evidence>
<evidence type="ECO:0000256" key="3">
    <source>
        <dbReference type="ARBA" id="ARBA00013236"/>
    </source>
</evidence>
<dbReference type="Pfam" id="PF04095">
    <property type="entry name" value="NAPRTase"/>
    <property type="match status" value="1"/>
</dbReference>
<proteinExistence type="inferred from homology"/>
<evidence type="ECO:0000313" key="12">
    <source>
        <dbReference type="Proteomes" id="UP001219933"/>
    </source>
</evidence>
<dbReference type="AlphaFoldDB" id="A0AAF0EQE9"/>
<dbReference type="InterPro" id="IPR040727">
    <property type="entry name" value="NAPRTase_N"/>
</dbReference>
<dbReference type="GO" id="GO:0016757">
    <property type="term" value="F:glycosyltransferase activity"/>
    <property type="evidence" value="ECO:0007669"/>
    <property type="project" value="UniProtKB-KW"/>
</dbReference>
<dbReference type="SUPFAM" id="SSF51690">
    <property type="entry name" value="Nicotinate/Quinolinate PRTase C-terminal domain-like"/>
    <property type="match status" value="1"/>
</dbReference>
<dbReference type="InterPro" id="IPR007229">
    <property type="entry name" value="Nic_PRibTrfase-Fam"/>
</dbReference>
<evidence type="ECO:0000256" key="6">
    <source>
        <dbReference type="ARBA" id="ARBA00022642"/>
    </source>
</evidence>
<comment type="similarity">
    <text evidence="2 8">Belongs to the NAPRTase family.</text>
</comment>
<dbReference type="PIRSF" id="PIRSF000484">
    <property type="entry name" value="NAPRT"/>
    <property type="match status" value="1"/>
</dbReference>
<dbReference type="Proteomes" id="UP001219933">
    <property type="component" value="Chromosome 2"/>
</dbReference>